<name>A0A1G1WC88_9BACT</name>
<dbReference type="EMBL" id="MHCQ01000002">
    <property type="protein sequence ID" value="OGY25110.1"/>
    <property type="molecule type" value="Genomic_DNA"/>
</dbReference>
<evidence type="ECO:0000256" key="3">
    <source>
        <dbReference type="ARBA" id="ARBA00022989"/>
    </source>
</evidence>
<accession>A0A1G1WC88</accession>
<dbReference type="InterPro" id="IPR007016">
    <property type="entry name" value="O-antigen_ligase-rel_domated"/>
</dbReference>
<dbReference type="Pfam" id="PF04932">
    <property type="entry name" value="Wzy_C"/>
    <property type="match status" value="1"/>
</dbReference>
<dbReference type="PANTHER" id="PTHR37422:SF13">
    <property type="entry name" value="LIPOPOLYSACCHARIDE BIOSYNTHESIS PROTEIN PA4999-RELATED"/>
    <property type="match status" value="1"/>
</dbReference>
<gene>
    <name evidence="7" type="ORF">A2Y57_00580</name>
</gene>
<evidence type="ECO:0000313" key="8">
    <source>
        <dbReference type="Proteomes" id="UP000177103"/>
    </source>
</evidence>
<feature type="transmembrane region" description="Helical" evidence="5">
    <location>
        <begin position="94"/>
        <end position="112"/>
    </location>
</feature>
<proteinExistence type="predicted"/>
<feature type="transmembrane region" description="Helical" evidence="5">
    <location>
        <begin position="121"/>
        <end position="143"/>
    </location>
</feature>
<dbReference type="GO" id="GO:0016020">
    <property type="term" value="C:membrane"/>
    <property type="evidence" value="ECO:0007669"/>
    <property type="project" value="UniProtKB-SubCell"/>
</dbReference>
<feature type="transmembrane region" description="Helical" evidence="5">
    <location>
        <begin position="200"/>
        <end position="231"/>
    </location>
</feature>
<keyword evidence="4 5" id="KW-0472">Membrane</keyword>
<feature type="domain" description="O-antigen ligase-related" evidence="6">
    <location>
        <begin position="202"/>
        <end position="338"/>
    </location>
</feature>
<reference evidence="7 8" key="1">
    <citation type="journal article" date="2016" name="Nat. Commun.">
        <title>Thousands of microbial genomes shed light on interconnected biogeochemical processes in an aquifer system.</title>
        <authorList>
            <person name="Anantharaman K."/>
            <person name="Brown C.T."/>
            <person name="Hug L.A."/>
            <person name="Sharon I."/>
            <person name="Castelle C.J."/>
            <person name="Probst A.J."/>
            <person name="Thomas B.C."/>
            <person name="Singh A."/>
            <person name="Wilkins M.J."/>
            <person name="Karaoz U."/>
            <person name="Brodie E.L."/>
            <person name="Williams K.H."/>
            <person name="Hubbard S.S."/>
            <person name="Banfield J.F."/>
        </authorList>
    </citation>
    <scope>NUCLEOTIDE SEQUENCE [LARGE SCALE GENOMIC DNA]</scope>
</reference>
<evidence type="ECO:0000256" key="1">
    <source>
        <dbReference type="ARBA" id="ARBA00004141"/>
    </source>
</evidence>
<keyword evidence="2 5" id="KW-0812">Transmembrane</keyword>
<evidence type="ECO:0000256" key="4">
    <source>
        <dbReference type="ARBA" id="ARBA00023136"/>
    </source>
</evidence>
<dbReference type="Proteomes" id="UP000177103">
    <property type="component" value="Unassembled WGS sequence"/>
</dbReference>
<feature type="transmembrane region" description="Helical" evidence="5">
    <location>
        <begin position="32"/>
        <end position="51"/>
    </location>
</feature>
<dbReference type="AlphaFoldDB" id="A0A1G1WC88"/>
<evidence type="ECO:0000259" key="6">
    <source>
        <dbReference type="Pfam" id="PF04932"/>
    </source>
</evidence>
<evidence type="ECO:0000313" key="7">
    <source>
        <dbReference type="EMBL" id="OGY25110.1"/>
    </source>
</evidence>
<evidence type="ECO:0000256" key="5">
    <source>
        <dbReference type="SAM" id="Phobius"/>
    </source>
</evidence>
<feature type="transmembrane region" description="Helical" evidence="5">
    <location>
        <begin position="171"/>
        <end position="188"/>
    </location>
</feature>
<feature type="transmembrane region" description="Helical" evidence="5">
    <location>
        <begin position="322"/>
        <end position="340"/>
    </location>
</feature>
<comment type="caution">
    <text evidence="7">The sequence shown here is derived from an EMBL/GenBank/DDBJ whole genome shotgun (WGS) entry which is preliminary data.</text>
</comment>
<feature type="transmembrane region" description="Helical" evidence="5">
    <location>
        <begin position="352"/>
        <end position="371"/>
    </location>
</feature>
<comment type="subcellular location">
    <subcellularLocation>
        <location evidence="1">Membrane</location>
        <topology evidence="1">Multi-pass membrane protein</topology>
    </subcellularLocation>
</comment>
<protein>
    <recommendedName>
        <fullName evidence="6">O-antigen ligase-related domain-containing protein</fullName>
    </recommendedName>
</protein>
<organism evidence="7 8">
    <name type="scientific">Candidatus Woykebacteria bacterium RBG_13_40_7b</name>
    <dbReference type="NCBI Taxonomy" id="1802594"/>
    <lineage>
        <taxon>Bacteria</taxon>
        <taxon>Candidatus Woykeibacteriota</taxon>
    </lineage>
</organism>
<evidence type="ECO:0000256" key="2">
    <source>
        <dbReference type="ARBA" id="ARBA00022692"/>
    </source>
</evidence>
<feature type="transmembrane region" description="Helical" evidence="5">
    <location>
        <begin position="56"/>
        <end position="74"/>
    </location>
</feature>
<keyword evidence="3 5" id="KW-1133">Transmembrane helix</keyword>
<sequence length="405" mass="46354">MRVNQFLLIILIISVSFGQLSRIELFDGATLYLTDIILFFLILTSLFYFLVIRKRFLLPSLTLPILLFIIWDIISLLVNSGDLTKSQFFVSSLYLFRWIEYAFLYFIAFWLVKEDQRFSRVIFSFFILISLLLSVLGFFQLYFFPDFSFMVQYGWDPHQFRLLSTFFDPNFIGGFFVLSIALILGELFKKHKAAEDPFLFLSLLSIGIALVLTFSRSAYLALTVVVAFFTFFRSKKIFLVAMILGLGLAAGIPRIQQRITGAVQLDPSARARLVSWENTLEIARDNLLFGVGYNSFRYAQDRYEFVALEASGHSSAGSDSSLLLILATTGIPGLLIYFWILSKIFWDSVKKFMEDNLIGLVVAASLIALLAHSQFVNSLLYPWVLIWFWILVGISEAKEEVSTKS</sequence>
<feature type="transmembrane region" description="Helical" evidence="5">
    <location>
        <begin position="378"/>
        <end position="395"/>
    </location>
</feature>
<feature type="transmembrane region" description="Helical" evidence="5">
    <location>
        <begin position="237"/>
        <end position="255"/>
    </location>
</feature>
<dbReference type="PANTHER" id="PTHR37422">
    <property type="entry name" value="TEICHURONIC ACID BIOSYNTHESIS PROTEIN TUAE"/>
    <property type="match status" value="1"/>
</dbReference>
<dbReference type="InterPro" id="IPR051533">
    <property type="entry name" value="WaaL-like"/>
</dbReference>